<gene>
    <name evidence="3" type="ORF">ACFOGP_07940</name>
</gene>
<sequence length="197" mass="20231">MSCFNLKPTALAAALLFSGLAAAPASALTCGNVIFDVTGSTQSACDGPHGHNATMTLFGETFTLGQHSEDNGTVTGGDGKVFFSNFIKDSDDGKWSIGTTLSNVIEVVIGIKQARHHGHFLLDLASGFPLSGDWSVSGPGKSIGDISHAEIWYRTGTPSPSTPPSASEVPLPAALPLLGSALLGAGALGLRRRRKAA</sequence>
<keyword evidence="1" id="KW-0812">Transmembrane</keyword>
<keyword evidence="1" id="KW-0472">Membrane</keyword>
<comment type="caution">
    <text evidence="3">The sequence shown here is derived from an EMBL/GenBank/DDBJ whole genome shotgun (WGS) entry which is preliminary data.</text>
</comment>
<feature type="signal peptide" evidence="2">
    <location>
        <begin position="1"/>
        <end position="27"/>
    </location>
</feature>
<accession>A0ABV7GQ89</accession>
<dbReference type="Proteomes" id="UP001595632">
    <property type="component" value="Unassembled WGS sequence"/>
</dbReference>
<evidence type="ECO:0000256" key="2">
    <source>
        <dbReference type="SAM" id="SignalP"/>
    </source>
</evidence>
<feature type="transmembrane region" description="Helical" evidence="1">
    <location>
        <begin position="169"/>
        <end position="190"/>
    </location>
</feature>
<keyword evidence="2" id="KW-0732">Signal</keyword>
<proteinExistence type="predicted"/>
<keyword evidence="1" id="KW-1133">Transmembrane helix</keyword>
<dbReference type="RefSeq" id="WP_275633428.1">
    <property type="nucleotide sequence ID" value="NZ_JARGYD010000005.1"/>
</dbReference>
<evidence type="ECO:0000313" key="3">
    <source>
        <dbReference type="EMBL" id="MFC3142636.1"/>
    </source>
</evidence>
<feature type="chain" id="PRO_5045612735" description="Secreted protein" evidence="2">
    <location>
        <begin position="28"/>
        <end position="197"/>
    </location>
</feature>
<evidence type="ECO:0000313" key="4">
    <source>
        <dbReference type="Proteomes" id="UP001595632"/>
    </source>
</evidence>
<keyword evidence="4" id="KW-1185">Reference proteome</keyword>
<dbReference type="EMBL" id="JBHRTB010000010">
    <property type="protein sequence ID" value="MFC3142636.1"/>
    <property type="molecule type" value="Genomic_DNA"/>
</dbReference>
<organism evidence="3 4">
    <name type="scientific">Psychromarinibacter halotolerans</name>
    <dbReference type="NCBI Taxonomy" id="1775175"/>
    <lineage>
        <taxon>Bacteria</taxon>
        <taxon>Pseudomonadati</taxon>
        <taxon>Pseudomonadota</taxon>
        <taxon>Alphaproteobacteria</taxon>
        <taxon>Rhodobacterales</taxon>
        <taxon>Paracoccaceae</taxon>
        <taxon>Psychromarinibacter</taxon>
    </lineage>
</organism>
<evidence type="ECO:0000256" key="1">
    <source>
        <dbReference type="SAM" id="Phobius"/>
    </source>
</evidence>
<name>A0ABV7GQ89_9RHOB</name>
<protein>
    <recommendedName>
        <fullName evidence="5">Secreted protein</fullName>
    </recommendedName>
</protein>
<evidence type="ECO:0008006" key="5">
    <source>
        <dbReference type="Google" id="ProtNLM"/>
    </source>
</evidence>
<reference evidence="4" key="1">
    <citation type="journal article" date="2019" name="Int. J. Syst. Evol. Microbiol.">
        <title>The Global Catalogue of Microorganisms (GCM) 10K type strain sequencing project: providing services to taxonomists for standard genome sequencing and annotation.</title>
        <authorList>
            <consortium name="The Broad Institute Genomics Platform"/>
            <consortium name="The Broad Institute Genome Sequencing Center for Infectious Disease"/>
            <person name="Wu L."/>
            <person name="Ma J."/>
        </authorList>
    </citation>
    <scope>NUCLEOTIDE SEQUENCE [LARGE SCALE GENOMIC DNA]</scope>
    <source>
        <strain evidence="4">KCTC 52366</strain>
    </source>
</reference>